<evidence type="ECO:0000313" key="2">
    <source>
        <dbReference type="Proteomes" id="UP000198828"/>
    </source>
</evidence>
<dbReference type="AlphaFoldDB" id="A0A1H2QMK3"/>
<dbReference type="OrthoDB" id="1706537at2"/>
<organism evidence="1 2">
    <name type="scientific">Tepidimicrobium xylanilyticum</name>
    <dbReference type="NCBI Taxonomy" id="1123352"/>
    <lineage>
        <taxon>Bacteria</taxon>
        <taxon>Bacillati</taxon>
        <taxon>Bacillota</taxon>
        <taxon>Tissierellia</taxon>
        <taxon>Tissierellales</taxon>
        <taxon>Tepidimicrobiaceae</taxon>
        <taxon>Tepidimicrobium</taxon>
    </lineage>
</organism>
<dbReference type="RefSeq" id="WP_093749901.1">
    <property type="nucleotide sequence ID" value="NZ_FNNG01000001.1"/>
</dbReference>
<keyword evidence="2" id="KW-1185">Reference proteome</keyword>
<dbReference type="Proteomes" id="UP000198828">
    <property type="component" value="Unassembled WGS sequence"/>
</dbReference>
<dbReference type="EMBL" id="FNNG01000001">
    <property type="protein sequence ID" value="SDW07669.1"/>
    <property type="molecule type" value="Genomic_DNA"/>
</dbReference>
<protein>
    <submittedName>
        <fullName evidence="1">Uncharacterized protein</fullName>
    </submittedName>
</protein>
<gene>
    <name evidence="1" type="ORF">SAMN05660923_00170</name>
</gene>
<accession>A0A1H2QMK3</accession>
<evidence type="ECO:0000313" key="1">
    <source>
        <dbReference type="EMBL" id="SDW07669.1"/>
    </source>
</evidence>
<sequence>MKYNIMFMVRKKDFANNMAPILDSYEWWVDLVKKALENADEFEMRLWEDDLEGIKSGEKFGEKVPNNETKEIVYKGKMVSELKEEILTNFLTEEGYIKWFTLTLIRENEDIFTSEHYGDETYILVHTMEQVQAVRNWAKNYPTICRVDVFEYE</sequence>
<proteinExistence type="predicted"/>
<reference evidence="1 2" key="1">
    <citation type="submission" date="2016-10" db="EMBL/GenBank/DDBJ databases">
        <authorList>
            <person name="de Groot N.N."/>
        </authorList>
    </citation>
    <scope>NUCLEOTIDE SEQUENCE [LARGE SCALE GENOMIC DNA]</scope>
    <source>
        <strain evidence="1 2">DSM 23310</strain>
    </source>
</reference>
<name>A0A1H2QMK3_9FIRM</name>